<evidence type="ECO:0000313" key="3">
    <source>
        <dbReference type="Proteomes" id="UP000230719"/>
    </source>
</evidence>
<dbReference type="EMBL" id="NPND01000013">
    <property type="protein sequence ID" value="PIM91329.1"/>
    <property type="molecule type" value="Genomic_DNA"/>
</dbReference>
<dbReference type="PANTHER" id="PTHR43415">
    <property type="entry name" value="SPERMIDINE N(1)-ACETYLTRANSFERASE"/>
    <property type="match status" value="1"/>
</dbReference>
<gene>
    <name evidence="2" type="ORF">CI114_05450</name>
</gene>
<name>A0A2G9FG28_9FUSO</name>
<keyword evidence="2" id="KW-0808">Transferase</keyword>
<dbReference type="GO" id="GO:0016747">
    <property type="term" value="F:acyltransferase activity, transferring groups other than amino-acyl groups"/>
    <property type="evidence" value="ECO:0007669"/>
    <property type="project" value="InterPro"/>
</dbReference>
<comment type="caution">
    <text evidence="2">The sequence shown here is derived from an EMBL/GenBank/DDBJ whole genome shotgun (WGS) entry which is preliminary data.</text>
</comment>
<dbReference type="SUPFAM" id="SSF55729">
    <property type="entry name" value="Acyl-CoA N-acyltransferases (Nat)"/>
    <property type="match status" value="1"/>
</dbReference>
<protein>
    <submittedName>
        <fullName evidence="2">N-acetyltransferase</fullName>
    </submittedName>
</protein>
<organism evidence="2 3">
    <name type="scientific">Fusobacterium animalis</name>
    <dbReference type="NCBI Taxonomy" id="76859"/>
    <lineage>
        <taxon>Bacteria</taxon>
        <taxon>Fusobacteriati</taxon>
        <taxon>Fusobacteriota</taxon>
        <taxon>Fusobacteriia</taxon>
        <taxon>Fusobacteriales</taxon>
        <taxon>Fusobacteriaceae</taxon>
        <taxon>Fusobacterium</taxon>
    </lineage>
</organism>
<feature type="domain" description="N-acetyltransferase" evidence="1">
    <location>
        <begin position="2"/>
        <end position="159"/>
    </location>
</feature>
<proteinExistence type="predicted"/>
<dbReference type="Pfam" id="PF13302">
    <property type="entry name" value="Acetyltransf_3"/>
    <property type="match status" value="1"/>
</dbReference>
<dbReference type="AlphaFoldDB" id="A0A2G9FG28"/>
<dbReference type="Proteomes" id="UP000230719">
    <property type="component" value="Unassembled WGS sequence"/>
</dbReference>
<accession>A0A2G9FG28</accession>
<evidence type="ECO:0000313" key="2">
    <source>
        <dbReference type="EMBL" id="PIM91329.1"/>
    </source>
</evidence>
<dbReference type="InterPro" id="IPR000182">
    <property type="entry name" value="GNAT_dom"/>
</dbReference>
<dbReference type="PROSITE" id="PS51186">
    <property type="entry name" value="GNAT"/>
    <property type="match status" value="1"/>
</dbReference>
<evidence type="ECO:0000259" key="1">
    <source>
        <dbReference type="PROSITE" id="PS51186"/>
    </source>
</evidence>
<sequence length="159" mass="19067">MITIREFLEKDIDNKIKWVNDPENNKYLHYELPLELEKTKRWFKTKNNKSRYDAVIEYDGVAVGLIGILNINDKVGEYYILMGEKKFKNKGIAKVASQLIIEYGNRILKLNRLIGYTEINNQNMKNLFFSLNFKEKRILKEYAINRGRKVDVYFYEYTY</sequence>
<reference evidence="2 3" key="1">
    <citation type="submission" date="2017-08" db="EMBL/GenBank/DDBJ databases">
        <title>Analysis of Fusobacterium persistence and antibiotic response in human colorectal.</title>
        <authorList>
            <person name="Bullman S."/>
        </authorList>
    </citation>
    <scope>NUCLEOTIDE SEQUENCE [LARGE SCALE GENOMIC DNA]</scope>
    <source>
        <strain evidence="2 3">P2_CP</strain>
    </source>
</reference>
<dbReference type="RefSeq" id="WP_084031075.1">
    <property type="nucleotide sequence ID" value="NZ_CP056023.1"/>
</dbReference>
<dbReference type="InterPro" id="IPR016181">
    <property type="entry name" value="Acyl_CoA_acyltransferase"/>
</dbReference>
<dbReference type="PANTHER" id="PTHR43415:SF3">
    <property type="entry name" value="GNAT-FAMILY ACETYLTRANSFERASE"/>
    <property type="match status" value="1"/>
</dbReference>
<dbReference type="Gene3D" id="3.40.630.30">
    <property type="match status" value="1"/>
</dbReference>